<evidence type="ECO:0000313" key="2">
    <source>
        <dbReference type="Proteomes" id="UP001164539"/>
    </source>
</evidence>
<sequence>MQKLHVYLSDDGGSSITLLGIKEAWKFARWWLPFCKKYGIQTICPEAFFSSPEDDYDSGSAEFSVERQQIKVGFMYHSLLEDVFTGFKSVHCKGRTSGYLNPKRPQCLGTSTTRLNDLLVQGIRWHTALVQVAISKFCPLIYGPPRMSLLQSMAYAELAFLPLLYCLSLWCFATIPQLCLVLGIPLYPPQVSSSSFYIFLFIFVSALSRHLYEVLSTGGSIGLWRNEQRIWMKSVTSALYYGSLNALMEKFGLAEASFLPTNKAVDDKEAKLYQMGIFDFRTSTMLLAGSIGDTVCLEHDSFCLWNFQDDYYRGLGENFCPKFSLILYFGYELCNC</sequence>
<dbReference type="EMBL" id="CM051396">
    <property type="protein sequence ID" value="KAJ4722624.1"/>
    <property type="molecule type" value="Genomic_DNA"/>
</dbReference>
<comment type="caution">
    <text evidence="1">The sequence shown here is derived from an EMBL/GenBank/DDBJ whole genome shotgun (WGS) entry which is preliminary data.</text>
</comment>
<organism evidence="1 2">
    <name type="scientific">Melia azedarach</name>
    <name type="common">Chinaberry tree</name>
    <dbReference type="NCBI Taxonomy" id="155640"/>
    <lineage>
        <taxon>Eukaryota</taxon>
        <taxon>Viridiplantae</taxon>
        <taxon>Streptophyta</taxon>
        <taxon>Embryophyta</taxon>
        <taxon>Tracheophyta</taxon>
        <taxon>Spermatophyta</taxon>
        <taxon>Magnoliopsida</taxon>
        <taxon>eudicotyledons</taxon>
        <taxon>Gunneridae</taxon>
        <taxon>Pentapetalae</taxon>
        <taxon>rosids</taxon>
        <taxon>malvids</taxon>
        <taxon>Sapindales</taxon>
        <taxon>Meliaceae</taxon>
        <taxon>Melia</taxon>
    </lineage>
</organism>
<keyword evidence="2" id="KW-1185">Reference proteome</keyword>
<protein>
    <submittedName>
        <fullName evidence="1">Cellulose synthase</fullName>
    </submittedName>
</protein>
<accession>A0ACC1YHZ0</accession>
<reference evidence="1 2" key="1">
    <citation type="journal article" date="2023" name="Science">
        <title>Complex scaffold remodeling in plant triterpene biosynthesis.</title>
        <authorList>
            <person name="De La Pena R."/>
            <person name="Hodgson H."/>
            <person name="Liu J.C."/>
            <person name="Stephenson M.J."/>
            <person name="Martin A.C."/>
            <person name="Owen C."/>
            <person name="Harkess A."/>
            <person name="Leebens-Mack J."/>
            <person name="Jimenez L.E."/>
            <person name="Osbourn A."/>
            <person name="Sattely E.S."/>
        </authorList>
    </citation>
    <scope>NUCLEOTIDE SEQUENCE [LARGE SCALE GENOMIC DNA]</scope>
    <source>
        <strain evidence="2">cv. JPN11</strain>
        <tissue evidence="1">Leaf</tissue>
    </source>
</reference>
<dbReference type="Proteomes" id="UP001164539">
    <property type="component" value="Chromosome 3"/>
</dbReference>
<gene>
    <name evidence="1" type="ORF">OWV82_006090</name>
</gene>
<name>A0ACC1YHZ0_MELAZ</name>
<proteinExistence type="predicted"/>
<evidence type="ECO:0000313" key="1">
    <source>
        <dbReference type="EMBL" id="KAJ4722624.1"/>
    </source>
</evidence>